<dbReference type="PROSITE" id="PS50878">
    <property type="entry name" value="RT_POL"/>
    <property type="match status" value="1"/>
</dbReference>
<evidence type="ECO:0000256" key="1">
    <source>
        <dbReference type="ARBA" id="ARBA00010879"/>
    </source>
</evidence>
<dbReference type="Gene3D" id="3.30.70.270">
    <property type="match status" value="1"/>
</dbReference>
<dbReference type="Pfam" id="PF00078">
    <property type="entry name" value="RVT_1"/>
    <property type="match status" value="1"/>
</dbReference>
<sequence length="132" mass="14798">STALEENSQKIFAFEWEDLSTGRRTQLCWTVLPQGFKNSPTIFGAALTKELQHCSAKEEQITLLQCVDDILLGADTTEICKEKTVSLLSFLGMAGYRLSEKKAPLAKQTVIYLGFEISQGQQRLGNDREKRP</sequence>
<evidence type="ECO:0000313" key="4">
    <source>
        <dbReference type="EMBL" id="NXH66302.1"/>
    </source>
</evidence>
<reference evidence="4 5" key="1">
    <citation type="submission" date="2019-09" db="EMBL/GenBank/DDBJ databases">
        <title>Bird 10,000 Genomes (B10K) Project - Family phase.</title>
        <authorList>
            <person name="Zhang G."/>
        </authorList>
    </citation>
    <scope>NUCLEOTIDE SEQUENCE [LARGE SCALE GENOMIC DNA]</scope>
    <source>
        <strain evidence="4">B10K-DU-001-32</strain>
        <tissue evidence="4">Muscle</tissue>
    </source>
</reference>
<organism evidence="4 5">
    <name type="scientific">Oceanodroma tethys</name>
    <name type="common">Wedge-rumped storm-petrel</name>
    <name type="synonym">Hydrobates tethys</name>
    <dbReference type="NCBI Taxonomy" id="79633"/>
    <lineage>
        <taxon>Eukaryota</taxon>
        <taxon>Metazoa</taxon>
        <taxon>Chordata</taxon>
        <taxon>Craniata</taxon>
        <taxon>Vertebrata</taxon>
        <taxon>Euteleostomi</taxon>
        <taxon>Archelosauria</taxon>
        <taxon>Archosauria</taxon>
        <taxon>Dinosauria</taxon>
        <taxon>Saurischia</taxon>
        <taxon>Theropoda</taxon>
        <taxon>Coelurosauria</taxon>
        <taxon>Aves</taxon>
        <taxon>Neognathae</taxon>
        <taxon>Neoaves</taxon>
        <taxon>Aequornithes</taxon>
        <taxon>Procellariiformes</taxon>
        <taxon>Hydrobatidae</taxon>
        <taxon>Oceanodroma</taxon>
    </lineage>
</organism>
<dbReference type="InterPro" id="IPR043128">
    <property type="entry name" value="Rev_trsase/Diguanyl_cyclase"/>
</dbReference>
<dbReference type="PANTHER" id="PTHR33064:SF38">
    <property type="entry name" value="LRRGT00076-LIKE"/>
    <property type="match status" value="1"/>
</dbReference>
<dbReference type="PANTHER" id="PTHR33064">
    <property type="entry name" value="POL PROTEIN"/>
    <property type="match status" value="1"/>
</dbReference>
<dbReference type="EC" id="3.1.26.4" evidence="2"/>
<dbReference type="InterPro" id="IPR043502">
    <property type="entry name" value="DNA/RNA_pol_sf"/>
</dbReference>
<dbReference type="GO" id="GO:0004523">
    <property type="term" value="F:RNA-DNA hybrid ribonuclease activity"/>
    <property type="evidence" value="ECO:0007669"/>
    <property type="project" value="UniProtKB-EC"/>
</dbReference>
<evidence type="ECO:0000313" key="5">
    <source>
        <dbReference type="Proteomes" id="UP000527232"/>
    </source>
</evidence>
<feature type="non-terminal residue" evidence="4">
    <location>
        <position position="132"/>
    </location>
</feature>
<protein>
    <recommendedName>
        <fullName evidence="2">ribonuclease H</fullName>
        <ecNumber evidence="2">3.1.26.4</ecNumber>
    </recommendedName>
</protein>
<dbReference type="Gene3D" id="3.10.10.10">
    <property type="entry name" value="HIV Type 1 Reverse Transcriptase, subunit A, domain 1"/>
    <property type="match status" value="1"/>
</dbReference>
<feature type="non-terminal residue" evidence="4">
    <location>
        <position position="1"/>
    </location>
</feature>
<feature type="domain" description="Reverse transcriptase" evidence="3">
    <location>
        <begin position="1"/>
        <end position="117"/>
    </location>
</feature>
<name>A0A7K9LU39_OCETE</name>
<dbReference type="SUPFAM" id="SSF56672">
    <property type="entry name" value="DNA/RNA polymerases"/>
    <property type="match status" value="1"/>
</dbReference>
<evidence type="ECO:0000259" key="3">
    <source>
        <dbReference type="PROSITE" id="PS50878"/>
    </source>
</evidence>
<comment type="similarity">
    <text evidence="1">Belongs to the beta type-B retroviral polymerase family. HERV class-II K(HML-2) pol subfamily.</text>
</comment>
<accession>A0A7K9LU39</accession>
<keyword evidence="5" id="KW-1185">Reference proteome</keyword>
<dbReference type="InterPro" id="IPR000477">
    <property type="entry name" value="RT_dom"/>
</dbReference>
<dbReference type="EMBL" id="VWZR01001168">
    <property type="protein sequence ID" value="NXH66302.1"/>
    <property type="molecule type" value="Genomic_DNA"/>
</dbReference>
<gene>
    <name evidence="4" type="primary">Ervk6_0</name>
    <name evidence="4" type="ORF">HYDTET_R15341</name>
</gene>
<dbReference type="Proteomes" id="UP000527232">
    <property type="component" value="Unassembled WGS sequence"/>
</dbReference>
<proteinExistence type="inferred from homology"/>
<dbReference type="AlphaFoldDB" id="A0A7K9LU39"/>
<dbReference type="InterPro" id="IPR051320">
    <property type="entry name" value="Viral_Replic_Matur_Polypro"/>
</dbReference>
<dbReference type="OrthoDB" id="9113925at2759"/>
<comment type="caution">
    <text evidence="4">The sequence shown here is derived from an EMBL/GenBank/DDBJ whole genome shotgun (WGS) entry which is preliminary data.</text>
</comment>
<evidence type="ECO:0000256" key="2">
    <source>
        <dbReference type="ARBA" id="ARBA00012180"/>
    </source>
</evidence>